<dbReference type="InterPro" id="IPR000551">
    <property type="entry name" value="MerR-type_HTH_dom"/>
</dbReference>
<accession>A0A838KYX5</accession>
<proteinExistence type="predicted"/>
<dbReference type="Gene3D" id="1.10.1660.10">
    <property type="match status" value="1"/>
</dbReference>
<dbReference type="PROSITE" id="PS50937">
    <property type="entry name" value="HTH_MERR_2"/>
    <property type="match status" value="1"/>
</dbReference>
<feature type="domain" description="HTH merR-type" evidence="2">
    <location>
        <begin position="1"/>
        <end position="70"/>
    </location>
</feature>
<dbReference type="GO" id="GO:0003677">
    <property type="term" value="F:DNA binding"/>
    <property type="evidence" value="ECO:0007669"/>
    <property type="project" value="InterPro"/>
</dbReference>
<evidence type="ECO:0000313" key="4">
    <source>
        <dbReference type="Proteomes" id="UP000570166"/>
    </source>
</evidence>
<dbReference type="InterPro" id="IPR009061">
    <property type="entry name" value="DNA-bd_dom_put_sf"/>
</dbReference>
<dbReference type="SMART" id="SM00422">
    <property type="entry name" value="HTH_MERR"/>
    <property type="match status" value="1"/>
</dbReference>
<evidence type="ECO:0000259" key="2">
    <source>
        <dbReference type="PROSITE" id="PS50937"/>
    </source>
</evidence>
<comment type="caution">
    <text evidence="3">The sequence shown here is derived from an EMBL/GenBank/DDBJ whole genome shotgun (WGS) entry which is preliminary data.</text>
</comment>
<dbReference type="Pfam" id="PF13411">
    <property type="entry name" value="MerR_1"/>
    <property type="match status" value="1"/>
</dbReference>
<dbReference type="EMBL" id="JACEIB010000001">
    <property type="protein sequence ID" value="MBA2932473.1"/>
    <property type="molecule type" value="Genomic_DNA"/>
</dbReference>
<reference evidence="3 4" key="1">
    <citation type="submission" date="2020-07" db="EMBL/GenBank/DDBJ databases">
        <authorList>
            <person name="Sun Q."/>
        </authorList>
    </citation>
    <scope>NUCLEOTIDE SEQUENCE [LARGE SCALE GENOMIC DNA]</scope>
    <source>
        <strain evidence="3 4">CGMCC 1.13654</strain>
    </source>
</reference>
<organism evidence="3 4">
    <name type="scientific">Sphingomonas chungangi</name>
    <dbReference type="NCBI Taxonomy" id="2683589"/>
    <lineage>
        <taxon>Bacteria</taxon>
        <taxon>Pseudomonadati</taxon>
        <taxon>Pseudomonadota</taxon>
        <taxon>Alphaproteobacteria</taxon>
        <taxon>Sphingomonadales</taxon>
        <taxon>Sphingomonadaceae</taxon>
        <taxon>Sphingomonas</taxon>
    </lineage>
</organism>
<dbReference type="Proteomes" id="UP000570166">
    <property type="component" value="Unassembled WGS sequence"/>
</dbReference>
<dbReference type="AlphaFoldDB" id="A0A838KYX5"/>
<evidence type="ECO:0000313" key="3">
    <source>
        <dbReference type="EMBL" id="MBA2932473.1"/>
    </source>
</evidence>
<protein>
    <submittedName>
        <fullName evidence="3">MerR family transcriptional regulator</fullName>
    </submittedName>
</protein>
<dbReference type="GO" id="GO:0006355">
    <property type="term" value="P:regulation of DNA-templated transcription"/>
    <property type="evidence" value="ECO:0007669"/>
    <property type="project" value="InterPro"/>
</dbReference>
<name>A0A838KYX5_9SPHN</name>
<sequence length="256" mass="28557">MKMRELEARTGVHRETIRVYLRYGLIPQPVRPRRNVADYGEEHVEAVIAVRRLQQDSRYTLPQIQAMMSGASDRRTGANAFSHLETLVAARVGIDGHLVPIASLVSRYPEARRDARSLAAVGIVRIVLAEDGPALSLTDAELVSIWGDMRALGFDEALEFRPEMLDFYVEAAEFVAGWEARTFLDRTEGWIVEDAAAVMVQHSLPLMLNFFGLLRMKAFMRNIATDGRKRHASASPDALSTSPPGKARLTRGRTRG</sequence>
<gene>
    <name evidence="3" type="ORF">HZF05_00060</name>
</gene>
<keyword evidence="4" id="KW-1185">Reference proteome</keyword>
<feature type="region of interest" description="Disordered" evidence="1">
    <location>
        <begin position="230"/>
        <end position="256"/>
    </location>
</feature>
<dbReference type="SUPFAM" id="SSF46955">
    <property type="entry name" value="Putative DNA-binding domain"/>
    <property type="match status" value="1"/>
</dbReference>
<evidence type="ECO:0000256" key="1">
    <source>
        <dbReference type="SAM" id="MobiDB-lite"/>
    </source>
</evidence>